<dbReference type="Proteomes" id="UP000434276">
    <property type="component" value="Unassembled WGS sequence"/>
</dbReference>
<organism evidence="3 6">
    <name type="scientific">Arabidopsis thaliana</name>
    <name type="common">Mouse-ear cress</name>
    <dbReference type="NCBI Taxonomy" id="3702"/>
    <lineage>
        <taxon>Eukaryota</taxon>
        <taxon>Viridiplantae</taxon>
        <taxon>Streptophyta</taxon>
        <taxon>Embryophyta</taxon>
        <taxon>Tracheophyta</taxon>
        <taxon>Spermatophyta</taxon>
        <taxon>Magnoliopsida</taxon>
        <taxon>eudicotyledons</taxon>
        <taxon>Gunneridae</taxon>
        <taxon>Pentapetalae</taxon>
        <taxon>rosids</taxon>
        <taxon>malvids</taxon>
        <taxon>Brassicales</taxon>
        <taxon>Brassicaceae</taxon>
        <taxon>Camelineae</taxon>
        <taxon>Arabidopsis</taxon>
    </lineage>
</organism>
<dbReference type="InterPro" id="IPR006286">
    <property type="entry name" value="C56_PfpI-like"/>
</dbReference>
<proteinExistence type="inferred from homology"/>
<dbReference type="InterPro" id="IPR029062">
    <property type="entry name" value="Class_I_gatase-like"/>
</dbReference>
<reference evidence="3 6" key="1">
    <citation type="submission" date="2019-12" db="EMBL/GenBank/DDBJ databases">
        <authorList>
            <person name="Jiao W.-B."/>
            <person name="Schneeberger K."/>
        </authorList>
    </citation>
    <scope>NUCLEOTIDE SEQUENCE [LARGE SCALE GENOMIC DNA]</scope>
    <source>
        <strain evidence="5">cv. An-1</strain>
        <strain evidence="6">cv. C24</strain>
    </source>
</reference>
<feature type="domain" description="DJ-1/PfpI" evidence="2">
    <location>
        <begin position="7"/>
        <end position="205"/>
    </location>
</feature>
<dbReference type="EMBL" id="CACRSJ010000106">
    <property type="protein sequence ID" value="VYS60395.1"/>
    <property type="molecule type" value="Genomic_DNA"/>
</dbReference>
<dbReference type="EMBL" id="CACSHJ010000089">
    <property type="protein sequence ID" value="CAA0386388.1"/>
    <property type="molecule type" value="Genomic_DNA"/>
</dbReference>
<evidence type="ECO:0000259" key="2">
    <source>
        <dbReference type="Pfam" id="PF01965"/>
    </source>
</evidence>
<dbReference type="Proteomes" id="UP000426265">
    <property type="component" value="Unassembled WGS sequence"/>
</dbReference>
<dbReference type="SUPFAM" id="SSF52317">
    <property type="entry name" value="Class I glutamine amidotransferase-like"/>
    <property type="match status" value="2"/>
</dbReference>
<protein>
    <recommendedName>
        <fullName evidence="2">DJ-1/PfpI domain-containing protein</fullName>
    </recommendedName>
</protein>
<evidence type="ECO:0000256" key="1">
    <source>
        <dbReference type="ARBA" id="ARBA00008542"/>
    </source>
</evidence>
<dbReference type="CDD" id="cd03169">
    <property type="entry name" value="GATase1_PfpI_1"/>
    <property type="match status" value="2"/>
</dbReference>
<accession>A0A654FH42</accession>
<dbReference type="PANTHER" id="PTHR42733:SF8">
    <property type="entry name" value="DJ-1 PROTEIN HOMOLOG F"/>
    <property type="match status" value="1"/>
</dbReference>
<dbReference type="ExpressionAtlas" id="A0A5S9XLK7">
    <property type="expression patterns" value="baseline and differential"/>
</dbReference>
<evidence type="ECO:0000313" key="4">
    <source>
        <dbReference type="EMBL" id="VYS60395.1"/>
    </source>
</evidence>
<dbReference type="InterPro" id="IPR002818">
    <property type="entry name" value="DJ-1/PfpI"/>
</dbReference>
<dbReference type="OrthoDB" id="543156at2759"/>
<dbReference type="AlphaFoldDB" id="A0A5S9XLK7"/>
<gene>
    <name evidence="4" type="ORF">AN1_LOCUS15831</name>
    <name evidence="3" type="ORF">C24_LOCUS15715</name>
</gene>
<dbReference type="Pfam" id="PF01965">
    <property type="entry name" value="DJ-1_PfpI"/>
    <property type="match status" value="2"/>
</dbReference>
<evidence type="ECO:0000313" key="6">
    <source>
        <dbReference type="Proteomes" id="UP000434276"/>
    </source>
</evidence>
<feature type="domain" description="DJ-1/PfpI" evidence="2">
    <location>
        <begin position="231"/>
        <end position="407"/>
    </location>
</feature>
<dbReference type="PANTHER" id="PTHR42733">
    <property type="entry name" value="DJ-1 PROTEIN"/>
    <property type="match status" value="1"/>
</dbReference>
<name>A0A5S9XLK7_ARATH</name>
<sequence>MGSMAQKSVLMLCGEFMEAYETIVPLYVLQAFGVSVHCVSPGRKTGDKCVMAAHDLLGLEAFLESFTFSSFQFFSLAIIYTELVVDHLTLNANFDGVIPDQYDAIIIPGGRFTELLSADEKCVSLVARFAELKKLIFTSCHSQLFLAAAGLLTGGMKCTAFESMKPFIELSGGAWWQQPGVQTLFEITDCVKDGSFMSTMGWPTLGHSLKVLLESLGSKISSSKENHQTSLLFLIGDCVEDYSINVPFKAFQALGCKVDAVTPTKKRGEKCATIVHDLEDGRQLPTEKFGHNFYVTVAWDDVSVDDYDCIVVPGGRSPELLVMNPKAVELVRKFVEKGKFVAAIGMGNWLLAATGALKKKRCASSYGTKVAVKVAGGEIVESERCVTDDKLVTAASTSDLPAFLYALSTALGLSVVF</sequence>
<evidence type="ECO:0000313" key="3">
    <source>
        <dbReference type="EMBL" id="CAA0386388.1"/>
    </source>
</evidence>
<dbReference type="Gene3D" id="3.40.50.880">
    <property type="match status" value="2"/>
</dbReference>
<evidence type="ECO:0000313" key="5">
    <source>
        <dbReference type="Proteomes" id="UP000426265"/>
    </source>
</evidence>
<comment type="similarity">
    <text evidence="1">Belongs to the peptidase C56 family.</text>
</comment>
<accession>A0A5S9XLK7</accession>